<proteinExistence type="predicted"/>
<feature type="transmembrane region" description="Helical" evidence="1">
    <location>
        <begin position="234"/>
        <end position="252"/>
    </location>
</feature>
<keyword evidence="1" id="KW-0472">Membrane</keyword>
<keyword evidence="1" id="KW-1133">Transmembrane helix</keyword>
<reference evidence="2" key="1">
    <citation type="submission" date="2018-07" db="EMBL/GenBank/DDBJ databases">
        <authorList>
            <consortium name="PulseNet: The National Subtyping Network for Foodborne Disease Surveillance"/>
            <person name="Tarr C.L."/>
            <person name="Trees E."/>
            <person name="Katz L.S."/>
            <person name="Carleton-Romer H.A."/>
            <person name="Stroika S."/>
            <person name="Kucerova Z."/>
            <person name="Roache K.F."/>
            <person name="Sabol A.L."/>
            <person name="Besser J."/>
            <person name="Gerner-Smidt P."/>
        </authorList>
    </citation>
    <scope>NUCLEOTIDE SEQUENCE</scope>
    <source>
        <strain evidence="2">PNUSAS014625</strain>
    </source>
</reference>
<dbReference type="AlphaFoldDB" id="A0A5V0LE90"/>
<evidence type="ECO:0000256" key="1">
    <source>
        <dbReference type="SAM" id="Phobius"/>
    </source>
</evidence>
<keyword evidence="1" id="KW-0812">Transmembrane</keyword>
<name>A0A5V0LE90_SALER</name>
<feature type="non-terminal residue" evidence="2">
    <location>
        <position position="1"/>
    </location>
</feature>
<dbReference type="EMBL" id="AAGWJE010000232">
    <property type="protein sequence ID" value="EBS7105505.1"/>
    <property type="molecule type" value="Genomic_DNA"/>
</dbReference>
<gene>
    <name evidence="2" type="ORF">CDB15_24245</name>
</gene>
<protein>
    <submittedName>
        <fullName evidence="2">Uncharacterized protein</fullName>
    </submittedName>
</protein>
<feature type="non-terminal residue" evidence="2">
    <location>
        <position position="344"/>
    </location>
</feature>
<organism evidence="2">
    <name type="scientific">Salmonella enterica</name>
    <name type="common">Salmonella choleraesuis</name>
    <dbReference type="NCBI Taxonomy" id="28901"/>
    <lineage>
        <taxon>Bacteria</taxon>
        <taxon>Pseudomonadati</taxon>
        <taxon>Pseudomonadota</taxon>
        <taxon>Gammaproteobacteria</taxon>
        <taxon>Enterobacterales</taxon>
        <taxon>Enterobacteriaceae</taxon>
        <taxon>Salmonella</taxon>
    </lineage>
</organism>
<sequence>ELKGYFDKVEREGGALLDNFELFSGGGTIDLIIKQRVEKADFVSAIGWIANDGRFFYYMKHEDGGLDYYYQNAQGGRLFMRDNIPVIPGNYIPEIRQWYRLTDNKASTWSELYECFGLSERQCLTFTLRVNNEKAGIQIIKIDVNLNHLGNYLQEISNPGEVIFISNNNQVISGNDNSKHSYIRQDEKNSRFNVLISGKDNTYDGGSISVPGYPQFHVNLYKAMGQNPWLSDSIFLWGVLSGGLVFGAIYLYSNCTLKNTRRDIKDFVSQLIALPRASYFSHKFDIVPGENKDVAEIKKVISSIQNEHNVCSENLLAMVSFDTNSGFFSSIKTIEVNNKCYLAA</sequence>
<accession>A0A5V0LE90</accession>
<comment type="caution">
    <text evidence="2">The sequence shown here is derived from an EMBL/GenBank/DDBJ whole genome shotgun (WGS) entry which is preliminary data.</text>
</comment>
<evidence type="ECO:0000313" key="2">
    <source>
        <dbReference type="EMBL" id="EBS7105505.1"/>
    </source>
</evidence>